<evidence type="ECO:0000313" key="1">
    <source>
        <dbReference type="EMBL" id="ELY52178.1"/>
    </source>
</evidence>
<accession>L9WV07</accession>
<comment type="caution">
    <text evidence="1">The sequence shown here is derived from an EMBL/GenBank/DDBJ whole genome shotgun (WGS) entry which is preliminary data.</text>
</comment>
<dbReference type="EMBL" id="AOHY01000006">
    <property type="protein sequence ID" value="ELY52178.1"/>
    <property type="molecule type" value="Genomic_DNA"/>
</dbReference>
<feature type="non-terminal residue" evidence="1">
    <location>
        <position position="106"/>
    </location>
</feature>
<gene>
    <name evidence="1" type="ORF">C494_01442</name>
</gene>
<evidence type="ECO:0000313" key="2">
    <source>
        <dbReference type="Proteomes" id="UP000011690"/>
    </source>
</evidence>
<reference evidence="1 2" key="1">
    <citation type="journal article" date="2014" name="PLoS Genet.">
        <title>Phylogenetically driven sequencing of extremely halophilic archaea reveals strategies for static and dynamic osmo-response.</title>
        <authorList>
            <person name="Becker E.A."/>
            <person name="Seitzer P.M."/>
            <person name="Tritt A."/>
            <person name="Larsen D."/>
            <person name="Krusor M."/>
            <person name="Yao A.I."/>
            <person name="Wu D."/>
            <person name="Madern D."/>
            <person name="Eisen J.A."/>
            <person name="Darling A.E."/>
            <person name="Facciotti M.T."/>
        </authorList>
    </citation>
    <scope>NUCLEOTIDE SEQUENCE [LARGE SCALE GENOMIC DNA]</scope>
    <source>
        <strain evidence="1 2">JCM 10635</strain>
    </source>
</reference>
<sequence length="106" mass="12028">MRPTLGTTLWPKALTRSPDTLLYAEQAQYHGLQAVDTRHHLVPRSTVKNIAEFSIPTFKLHESLYIGKVRSERSGFRTTFGGRSKIGDFRDHERYSLSDDGLSAHV</sequence>
<protein>
    <submittedName>
        <fullName evidence="1">Uncharacterized protein</fullName>
    </submittedName>
</protein>
<organism evidence="1 2">
    <name type="scientific">Natronorubrum bangense JCM 10635</name>
    <dbReference type="NCBI Taxonomy" id="1227500"/>
    <lineage>
        <taxon>Archaea</taxon>
        <taxon>Methanobacteriati</taxon>
        <taxon>Methanobacteriota</taxon>
        <taxon>Stenosarchaea group</taxon>
        <taxon>Halobacteria</taxon>
        <taxon>Halobacteriales</taxon>
        <taxon>Natrialbaceae</taxon>
        <taxon>Natronorubrum</taxon>
    </lineage>
</organism>
<name>L9WV07_9EURY</name>
<dbReference type="Proteomes" id="UP000011690">
    <property type="component" value="Unassembled WGS sequence"/>
</dbReference>
<keyword evidence="2" id="KW-1185">Reference proteome</keyword>
<dbReference type="AlphaFoldDB" id="L9WV07"/>
<proteinExistence type="predicted"/>